<organism evidence="1 2">
    <name type="scientific">Lasiosphaeria ovina</name>
    <dbReference type="NCBI Taxonomy" id="92902"/>
    <lineage>
        <taxon>Eukaryota</taxon>
        <taxon>Fungi</taxon>
        <taxon>Dikarya</taxon>
        <taxon>Ascomycota</taxon>
        <taxon>Pezizomycotina</taxon>
        <taxon>Sordariomycetes</taxon>
        <taxon>Sordariomycetidae</taxon>
        <taxon>Sordariales</taxon>
        <taxon>Lasiosphaeriaceae</taxon>
        <taxon>Lasiosphaeria</taxon>
    </lineage>
</organism>
<dbReference type="Proteomes" id="UP001287356">
    <property type="component" value="Unassembled WGS sequence"/>
</dbReference>
<sequence length="204" mass="21805">MVQDSDTPVEAELAALQPPRTKDTDKLALTAGRDFASGTRLLHSVLENEMNYPSLDNFDVSIGKVPAVDAPGAAPEPVVPVDLASGTQAAQRLDLITNSQGTALKHSVVDKVNQVGSAKYYVSIQQVPRAEAREYFQRKSRGRLPRMPQKKIATRATDYSEAAPKAPMVPVALAANPPPGGPLPDVSCGYCGIRGHDVEMCTEI</sequence>
<keyword evidence="2" id="KW-1185">Reference proteome</keyword>
<evidence type="ECO:0000313" key="2">
    <source>
        <dbReference type="Proteomes" id="UP001287356"/>
    </source>
</evidence>
<protein>
    <submittedName>
        <fullName evidence="1">Uncharacterized protein</fullName>
    </submittedName>
</protein>
<name>A0AAE0NIP7_9PEZI</name>
<reference evidence="1" key="1">
    <citation type="journal article" date="2023" name="Mol. Phylogenet. Evol.">
        <title>Genome-scale phylogeny and comparative genomics of the fungal order Sordariales.</title>
        <authorList>
            <person name="Hensen N."/>
            <person name="Bonometti L."/>
            <person name="Westerberg I."/>
            <person name="Brannstrom I.O."/>
            <person name="Guillou S."/>
            <person name="Cros-Aarteil S."/>
            <person name="Calhoun S."/>
            <person name="Haridas S."/>
            <person name="Kuo A."/>
            <person name="Mondo S."/>
            <person name="Pangilinan J."/>
            <person name="Riley R."/>
            <person name="LaButti K."/>
            <person name="Andreopoulos B."/>
            <person name="Lipzen A."/>
            <person name="Chen C."/>
            <person name="Yan M."/>
            <person name="Daum C."/>
            <person name="Ng V."/>
            <person name="Clum A."/>
            <person name="Steindorff A."/>
            <person name="Ohm R.A."/>
            <person name="Martin F."/>
            <person name="Silar P."/>
            <person name="Natvig D.O."/>
            <person name="Lalanne C."/>
            <person name="Gautier V."/>
            <person name="Ament-Velasquez S.L."/>
            <person name="Kruys A."/>
            <person name="Hutchinson M.I."/>
            <person name="Powell A.J."/>
            <person name="Barry K."/>
            <person name="Miller A.N."/>
            <person name="Grigoriev I.V."/>
            <person name="Debuchy R."/>
            <person name="Gladieux P."/>
            <person name="Hiltunen Thoren M."/>
            <person name="Johannesson H."/>
        </authorList>
    </citation>
    <scope>NUCLEOTIDE SEQUENCE</scope>
    <source>
        <strain evidence="1">CBS 958.72</strain>
    </source>
</reference>
<evidence type="ECO:0000313" key="1">
    <source>
        <dbReference type="EMBL" id="KAK3382246.1"/>
    </source>
</evidence>
<reference evidence="1" key="2">
    <citation type="submission" date="2023-06" db="EMBL/GenBank/DDBJ databases">
        <authorList>
            <consortium name="Lawrence Berkeley National Laboratory"/>
            <person name="Haridas S."/>
            <person name="Hensen N."/>
            <person name="Bonometti L."/>
            <person name="Westerberg I."/>
            <person name="Brannstrom I.O."/>
            <person name="Guillou S."/>
            <person name="Cros-Aarteil S."/>
            <person name="Calhoun S."/>
            <person name="Kuo A."/>
            <person name="Mondo S."/>
            <person name="Pangilinan J."/>
            <person name="Riley R."/>
            <person name="Labutti K."/>
            <person name="Andreopoulos B."/>
            <person name="Lipzen A."/>
            <person name="Chen C."/>
            <person name="Yanf M."/>
            <person name="Daum C."/>
            <person name="Ng V."/>
            <person name="Clum A."/>
            <person name="Steindorff A."/>
            <person name="Ohm R."/>
            <person name="Martin F."/>
            <person name="Silar P."/>
            <person name="Natvig D."/>
            <person name="Lalanne C."/>
            <person name="Gautier V."/>
            <person name="Ament-Velasquez S.L."/>
            <person name="Kruys A."/>
            <person name="Hutchinson M.I."/>
            <person name="Powell A.J."/>
            <person name="Barry K."/>
            <person name="Miller A.N."/>
            <person name="Grigoriev I.V."/>
            <person name="Debuchy R."/>
            <person name="Gladieux P."/>
            <person name="Thoren M.H."/>
            <person name="Johannesson H."/>
        </authorList>
    </citation>
    <scope>NUCLEOTIDE SEQUENCE</scope>
    <source>
        <strain evidence="1">CBS 958.72</strain>
    </source>
</reference>
<gene>
    <name evidence="1" type="ORF">B0T24DRAFT_587019</name>
</gene>
<dbReference type="AlphaFoldDB" id="A0AAE0NIP7"/>
<proteinExistence type="predicted"/>
<accession>A0AAE0NIP7</accession>
<comment type="caution">
    <text evidence="1">The sequence shown here is derived from an EMBL/GenBank/DDBJ whole genome shotgun (WGS) entry which is preliminary data.</text>
</comment>
<dbReference type="EMBL" id="JAULSN010000001">
    <property type="protein sequence ID" value="KAK3382246.1"/>
    <property type="molecule type" value="Genomic_DNA"/>
</dbReference>